<dbReference type="EMBL" id="JADQDQ010000005">
    <property type="protein sequence ID" value="MBF9238380.1"/>
    <property type="molecule type" value="Genomic_DNA"/>
</dbReference>
<comment type="caution">
    <text evidence="2">The sequence shown here is derived from an EMBL/GenBank/DDBJ whole genome shotgun (WGS) entry which is preliminary data.</text>
</comment>
<organism evidence="2 3">
    <name type="scientific">Hymenobacter jeongseonensis</name>
    <dbReference type="NCBI Taxonomy" id="2791027"/>
    <lineage>
        <taxon>Bacteria</taxon>
        <taxon>Pseudomonadati</taxon>
        <taxon>Bacteroidota</taxon>
        <taxon>Cytophagia</taxon>
        <taxon>Cytophagales</taxon>
        <taxon>Hymenobacteraceae</taxon>
        <taxon>Hymenobacter</taxon>
    </lineage>
</organism>
<dbReference type="InterPro" id="IPR017517">
    <property type="entry name" value="Maleyloyr_isom"/>
</dbReference>
<sequence length="284" mass="30935">MEESPSRPTVPIEVLPLFPVLDQRLTELLRSLSAPDWQRPTLARQWTVKDVAAHLLDGNLRTLSMLRDGYFGEAPDDPTSYTGIVSYLNRLNADWVGAARRLSPAVLIELLAQSGAEYTAYLTTLDPWAPAAFSVGWAGETESQNWFHIARDYTEKWHHQQQIHAAVGGPGLLTRELFEPFAATCLRGLPHAYRNVAAPVGTVVQVHITTVIGGTWQVAKSAAGWQLQAPEPTAAVAAEVALSPEIAWPLFTKGLSPAEARPQVRIVGNQTLGEAALHLLAVMA</sequence>
<accession>A0ABS0IJ36</accession>
<dbReference type="Gene3D" id="1.20.120.450">
    <property type="entry name" value="dinb family like domain"/>
    <property type="match status" value="1"/>
</dbReference>
<dbReference type="GO" id="GO:0016853">
    <property type="term" value="F:isomerase activity"/>
    <property type="evidence" value="ECO:0007669"/>
    <property type="project" value="UniProtKB-KW"/>
</dbReference>
<dbReference type="Proteomes" id="UP000597617">
    <property type="component" value="Unassembled WGS sequence"/>
</dbReference>
<protein>
    <submittedName>
        <fullName evidence="2">Maleylpyruvate isomerase N-terminal domain-containing protein</fullName>
    </submittedName>
</protein>
<name>A0ABS0IJ36_9BACT</name>
<evidence type="ECO:0000259" key="1">
    <source>
        <dbReference type="Pfam" id="PF11716"/>
    </source>
</evidence>
<dbReference type="NCBIfam" id="TIGR03083">
    <property type="entry name" value="maleylpyruvate isomerase family mycothiol-dependent enzyme"/>
    <property type="match status" value="1"/>
</dbReference>
<dbReference type="Pfam" id="PF11716">
    <property type="entry name" value="MDMPI_N"/>
    <property type="match status" value="1"/>
</dbReference>
<reference evidence="2 3" key="1">
    <citation type="submission" date="2020-11" db="EMBL/GenBank/DDBJ databases">
        <authorList>
            <person name="Kim M.K."/>
        </authorList>
    </citation>
    <scope>NUCLEOTIDE SEQUENCE [LARGE SCALE GENOMIC DNA]</scope>
    <source>
        <strain evidence="2 3">BT683</strain>
    </source>
</reference>
<dbReference type="InterPro" id="IPR024344">
    <property type="entry name" value="MDMPI_metal-binding"/>
</dbReference>
<dbReference type="RefSeq" id="WP_196282740.1">
    <property type="nucleotide sequence ID" value="NZ_JADQDQ010000005.1"/>
</dbReference>
<dbReference type="SUPFAM" id="SSF109854">
    <property type="entry name" value="DinB/YfiT-like putative metalloenzymes"/>
    <property type="match status" value="1"/>
</dbReference>
<feature type="domain" description="Mycothiol-dependent maleylpyruvate isomerase metal-binding" evidence="1">
    <location>
        <begin position="22"/>
        <end position="163"/>
    </location>
</feature>
<gene>
    <name evidence="2" type="ORF">I2I05_13320</name>
</gene>
<keyword evidence="2" id="KW-0413">Isomerase</keyword>
<keyword evidence="3" id="KW-1185">Reference proteome</keyword>
<proteinExistence type="predicted"/>
<evidence type="ECO:0000313" key="2">
    <source>
        <dbReference type="EMBL" id="MBF9238380.1"/>
    </source>
</evidence>
<dbReference type="InterPro" id="IPR034660">
    <property type="entry name" value="DinB/YfiT-like"/>
</dbReference>
<evidence type="ECO:0000313" key="3">
    <source>
        <dbReference type="Proteomes" id="UP000597617"/>
    </source>
</evidence>